<dbReference type="AlphaFoldDB" id="A0A2Z6ICJ5"/>
<dbReference type="SUPFAM" id="SSF102114">
    <property type="entry name" value="Radical SAM enzymes"/>
    <property type="match status" value="1"/>
</dbReference>
<comment type="similarity">
    <text evidence="3">Belongs to the radical SAM superfamily. RlmN family.</text>
</comment>
<evidence type="ECO:0000256" key="1">
    <source>
        <dbReference type="ARBA" id="ARBA00001966"/>
    </source>
</evidence>
<dbReference type="EMBL" id="AP018786">
    <property type="protein sequence ID" value="BBF23640.1"/>
    <property type="molecule type" value="Genomic_DNA"/>
</dbReference>
<keyword evidence="5" id="KW-0963">Cytoplasm</keyword>
<evidence type="ECO:0000256" key="9">
    <source>
        <dbReference type="ARBA" id="ARBA00022723"/>
    </source>
</evidence>
<keyword evidence="4" id="KW-0004">4Fe-4S</keyword>
<dbReference type="InterPro" id="IPR013785">
    <property type="entry name" value="Aldolase_TIM"/>
</dbReference>
<dbReference type="RefSeq" id="WP_120177226.1">
    <property type="nucleotide sequence ID" value="NZ_AP018786.1"/>
</dbReference>
<gene>
    <name evidence="14" type="ORF">SUTMEG_15310</name>
</gene>
<dbReference type="KEGG" id="sutt:SUTMEG_15310"/>
<name>A0A2Z6ICJ5_9BURK</name>
<feature type="domain" description="Radical SAM core" evidence="13">
    <location>
        <begin position="104"/>
        <end position="332"/>
    </location>
</feature>
<keyword evidence="11" id="KW-0411">Iron-sulfur</keyword>
<protein>
    <submittedName>
        <fullName evidence="14">Putative RNA methyltransferase</fullName>
    </submittedName>
</protein>
<dbReference type="GO" id="GO:0070475">
    <property type="term" value="P:rRNA base methylation"/>
    <property type="evidence" value="ECO:0007669"/>
    <property type="project" value="TreeGrafter"/>
</dbReference>
<evidence type="ECO:0000313" key="14">
    <source>
        <dbReference type="EMBL" id="BBF23640.1"/>
    </source>
</evidence>
<dbReference type="InterPro" id="IPR007197">
    <property type="entry name" value="rSAM"/>
</dbReference>
<comment type="cofactor">
    <cofactor evidence="1">
        <name>[4Fe-4S] cluster</name>
        <dbReference type="ChEBI" id="CHEBI:49883"/>
    </cofactor>
</comment>
<dbReference type="Gene3D" id="3.20.20.70">
    <property type="entry name" value="Aldolase class I"/>
    <property type="match status" value="1"/>
</dbReference>
<evidence type="ECO:0000256" key="12">
    <source>
        <dbReference type="ARBA" id="ARBA00023157"/>
    </source>
</evidence>
<evidence type="ECO:0000256" key="5">
    <source>
        <dbReference type="ARBA" id="ARBA00022490"/>
    </source>
</evidence>
<organism evidence="14 15">
    <name type="scientific">Sutterella megalosphaeroides</name>
    <dbReference type="NCBI Taxonomy" id="2494234"/>
    <lineage>
        <taxon>Bacteria</taxon>
        <taxon>Pseudomonadati</taxon>
        <taxon>Pseudomonadota</taxon>
        <taxon>Betaproteobacteria</taxon>
        <taxon>Burkholderiales</taxon>
        <taxon>Sutterellaceae</taxon>
        <taxon>Sutterella</taxon>
    </lineage>
</organism>
<dbReference type="GO" id="GO:0008173">
    <property type="term" value="F:RNA methyltransferase activity"/>
    <property type="evidence" value="ECO:0007669"/>
    <property type="project" value="InterPro"/>
</dbReference>
<dbReference type="PROSITE" id="PS51918">
    <property type="entry name" value="RADICAL_SAM"/>
    <property type="match status" value="1"/>
</dbReference>
<keyword evidence="9" id="KW-0479">Metal-binding</keyword>
<evidence type="ECO:0000256" key="10">
    <source>
        <dbReference type="ARBA" id="ARBA00023004"/>
    </source>
</evidence>
<sequence>MTTETTTEIDSGTFALDAPTLPALREALARRGAKPEHVRRILLAWMGLAPWAADAKCRYPAALTRALPEVRALLESIGRVECSDAETAKLLLAMRAGDFVEAVLLPREGLCVSTQVGCAVGCRFCMTGRSGLVRQLGSLEILAQVREGLRRMPTLAKIKFMGMGEPSHNLRAVLEVLEFLGSAEGLGFAHKALTVSTVGDERLFEALERSPVKPALALSLHTTNDTIRRELLPRAARIPVEKLLDSALRYGDLAKFPVQIEWTLLSGVNDGLDEAARLAGLLKGRRAMVNYIDLNAVEGSDFRPVPEERAQELITVLRRSGTVATLRKSAARTVEGGCGQLRAVRLAGATRSSAKA</sequence>
<evidence type="ECO:0000256" key="4">
    <source>
        <dbReference type="ARBA" id="ARBA00022485"/>
    </source>
</evidence>
<dbReference type="InterPro" id="IPR040072">
    <property type="entry name" value="Methyltransferase_A"/>
</dbReference>
<evidence type="ECO:0000256" key="8">
    <source>
        <dbReference type="ARBA" id="ARBA00022691"/>
    </source>
</evidence>
<keyword evidence="6 14" id="KW-0489">Methyltransferase</keyword>
<evidence type="ECO:0000256" key="11">
    <source>
        <dbReference type="ARBA" id="ARBA00023014"/>
    </source>
</evidence>
<comment type="subcellular location">
    <subcellularLocation>
        <location evidence="2">Cytoplasm</location>
    </subcellularLocation>
</comment>
<dbReference type="Proteomes" id="UP000271003">
    <property type="component" value="Chromosome"/>
</dbReference>
<dbReference type="GO" id="GO:0046872">
    <property type="term" value="F:metal ion binding"/>
    <property type="evidence" value="ECO:0007669"/>
    <property type="project" value="UniProtKB-KW"/>
</dbReference>
<dbReference type="GO" id="GO:0005737">
    <property type="term" value="C:cytoplasm"/>
    <property type="evidence" value="ECO:0007669"/>
    <property type="project" value="UniProtKB-SubCell"/>
</dbReference>
<dbReference type="InterPro" id="IPR004383">
    <property type="entry name" value="rRNA_lsu_MTrfase_RlmN/Cfr"/>
</dbReference>
<dbReference type="Pfam" id="PF04055">
    <property type="entry name" value="Radical_SAM"/>
    <property type="match status" value="1"/>
</dbReference>
<accession>A0A2Z6ICJ5</accession>
<dbReference type="GO" id="GO:0051539">
    <property type="term" value="F:4 iron, 4 sulfur cluster binding"/>
    <property type="evidence" value="ECO:0007669"/>
    <property type="project" value="UniProtKB-KW"/>
</dbReference>
<dbReference type="CDD" id="cd01335">
    <property type="entry name" value="Radical_SAM"/>
    <property type="match status" value="1"/>
</dbReference>
<evidence type="ECO:0000256" key="3">
    <source>
        <dbReference type="ARBA" id="ARBA00007544"/>
    </source>
</evidence>
<evidence type="ECO:0000313" key="15">
    <source>
        <dbReference type="Proteomes" id="UP000271003"/>
    </source>
</evidence>
<reference evidence="14 15" key="1">
    <citation type="journal article" date="2018" name="Int. J. Syst. Evol. Microbiol.">
        <title>Mesosutterella multiformis gen. nov., sp. nov., a member of the family Sutterellaceae and Sutterella megalosphaeroides sp. nov., isolated from human faeces.</title>
        <authorList>
            <person name="Sakamoto M."/>
            <person name="Ikeyama N."/>
            <person name="Kunihiro T."/>
            <person name="Iino T."/>
            <person name="Yuki M."/>
            <person name="Ohkuma M."/>
        </authorList>
    </citation>
    <scope>NUCLEOTIDE SEQUENCE [LARGE SCALE GENOMIC DNA]</scope>
    <source>
        <strain evidence="14 15">6FBBBH3</strain>
    </source>
</reference>
<keyword evidence="12" id="KW-1015">Disulfide bond</keyword>
<dbReference type="GO" id="GO:0030488">
    <property type="term" value="P:tRNA methylation"/>
    <property type="evidence" value="ECO:0007669"/>
    <property type="project" value="TreeGrafter"/>
</dbReference>
<keyword evidence="8" id="KW-0949">S-adenosyl-L-methionine</keyword>
<evidence type="ECO:0000256" key="2">
    <source>
        <dbReference type="ARBA" id="ARBA00004496"/>
    </source>
</evidence>
<dbReference type="OrthoDB" id="9793973at2"/>
<dbReference type="PANTHER" id="PTHR30544">
    <property type="entry name" value="23S RRNA METHYLTRANSFERASE"/>
    <property type="match status" value="1"/>
</dbReference>
<evidence type="ECO:0000259" key="13">
    <source>
        <dbReference type="PROSITE" id="PS51918"/>
    </source>
</evidence>
<dbReference type="SFLD" id="SFLDF00275">
    <property type="entry name" value="adenosine_C2_methyltransferase"/>
    <property type="match status" value="1"/>
</dbReference>
<dbReference type="InterPro" id="IPR058240">
    <property type="entry name" value="rSAM_sf"/>
</dbReference>
<dbReference type="SFLD" id="SFLDS00029">
    <property type="entry name" value="Radical_SAM"/>
    <property type="match status" value="1"/>
</dbReference>
<dbReference type="PANTHER" id="PTHR30544:SF5">
    <property type="entry name" value="RADICAL SAM CORE DOMAIN-CONTAINING PROTEIN"/>
    <property type="match status" value="1"/>
</dbReference>
<keyword evidence="15" id="KW-1185">Reference proteome</keyword>
<keyword evidence="7 14" id="KW-0808">Transferase</keyword>
<evidence type="ECO:0000256" key="6">
    <source>
        <dbReference type="ARBA" id="ARBA00022603"/>
    </source>
</evidence>
<dbReference type="SFLD" id="SFLDG01062">
    <property type="entry name" value="methyltransferase_(Class_A)"/>
    <property type="match status" value="1"/>
</dbReference>
<proteinExistence type="inferred from homology"/>
<evidence type="ECO:0000256" key="7">
    <source>
        <dbReference type="ARBA" id="ARBA00022679"/>
    </source>
</evidence>
<keyword evidence="10" id="KW-0408">Iron</keyword>